<keyword evidence="4" id="KW-1185">Reference proteome</keyword>
<evidence type="ECO:0000256" key="1">
    <source>
        <dbReference type="SAM" id="SignalP"/>
    </source>
</evidence>
<dbReference type="SUPFAM" id="SSF51261">
    <property type="entry name" value="Duplicated hybrid motif"/>
    <property type="match status" value="1"/>
</dbReference>
<sequence length="223" mass="22377">MTRTPRPPALLLSLLSVLLALLDAVGPGSVGPGSVGPGPVGPDPVGVWPLQPRPEVVRRFDPPDVVYGAGHRGVDLAGSPGQSVRTALPGRVAYAGRIAGRGVVVVSHGSTRTTYEPVTATVSPGADLPAGAVLGRLELAGSHCLPRACLHWGWIAGATYLDPLRLVGGVSVRLLPLDGLPDGAATGGWPAPELRLGSAARIGAEALRRAGAPAGRPSGGGPS</sequence>
<name>A0ABW3VWP7_9ACTN</name>
<dbReference type="Proteomes" id="UP001597229">
    <property type="component" value="Unassembled WGS sequence"/>
</dbReference>
<organism evidence="3 4">
    <name type="scientific">Nocardioides ginsengisoli</name>
    <dbReference type="NCBI Taxonomy" id="363868"/>
    <lineage>
        <taxon>Bacteria</taxon>
        <taxon>Bacillati</taxon>
        <taxon>Actinomycetota</taxon>
        <taxon>Actinomycetes</taxon>
        <taxon>Propionibacteriales</taxon>
        <taxon>Nocardioidaceae</taxon>
        <taxon>Nocardioides</taxon>
    </lineage>
</organism>
<comment type="caution">
    <text evidence="3">The sequence shown here is derived from an EMBL/GenBank/DDBJ whole genome shotgun (WGS) entry which is preliminary data.</text>
</comment>
<dbReference type="CDD" id="cd12797">
    <property type="entry name" value="M23_peptidase"/>
    <property type="match status" value="1"/>
</dbReference>
<gene>
    <name evidence="3" type="ORF">ACFQ3F_06715</name>
</gene>
<evidence type="ECO:0000313" key="3">
    <source>
        <dbReference type="EMBL" id="MFD1247476.1"/>
    </source>
</evidence>
<dbReference type="Gene3D" id="2.70.70.10">
    <property type="entry name" value="Glucose Permease (Domain IIA)"/>
    <property type="match status" value="1"/>
</dbReference>
<evidence type="ECO:0000259" key="2">
    <source>
        <dbReference type="Pfam" id="PF01551"/>
    </source>
</evidence>
<reference evidence="4" key="1">
    <citation type="journal article" date="2019" name="Int. J. Syst. Evol. Microbiol.">
        <title>The Global Catalogue of Microorganisms (GCM) 10K type strain sequencing project: providing services to taxonomists for standard genome sequencing and annotation.</title>
        <authorList>
            <consortium name="The Broad Institute Genomics Platform"/>
            <consortium name="The Broad Institute Genome Sequencing Center for Infectious Disease"/>
            <person name="Wu L."/>
            <person name="Ma J."/>
        </authorList>
    </citation>
    <scope>NUCLEOTIDE SEQUENCE [LARGE SCALE GENOMIC DNA]</scope>
    <source>
        <strain evidence="4">CCUG 52478</strain>
    </source>
</reference>
<dbReference type="InterPro" id="IPR011055">
    <property type="entry name" value="Dup_hybrid_motif"/>
</dbReference>
<dbReference type="InterPro" id="IPR016047">
    <property type="entry name" value="M23ase_b-sheet_dom"/>
</dbReference>
<protein>
    <submittedName>
        <fullName evidence="3">Peptidoglycan DD-metalloendopeptidase family protein</fullName>
    </submittedName>
</protein>
<proteinExistence type="predicted"/>
<feature type="signal peptide" evidence="1">
    <location>
        <begin position="1"/>
        <end position="22"/>
    </location>
</feature>
<dbReference type="EMBL" id="JBHTLX010000008">
    <property type="protein sequence ID" value="MFD1247476.1"/>
    <property type="molecule type" value="Genomic_DNA"/>
</dbReference>
<dbReference type="Pfam" id="PF01551">
    <property type="entry name" value="Peptidase_M23"/>
    <property type="match status" value="1"/>
</dbReference>
<keyword evidence="1" id="KW-0732">Signal</keyword>
<evidence type="ECO:0000313" key="4">
    <source>
        <dbReference type="Proteomes" id="UP001597229"/>
    </source>
</evidence>
<feature type="domain" description="M23ase beta-sheet core" evidence="2">
    <location>
        <begin position="70"/>
        <end position="163"/>
    </location>
</feature>
<accession>A0ABW3VWP7</accession>
<feature type="chain" id="PRO_5045497515" evidence="1">
    <location>
        <begin position="23"/>
        <end position="223"/>
    </location>
</feature>
<dbReference type="RefSeq" id="WP_367920745.1">
    <property type="nucleotide sequence ID" value="NZ_BAABAC010000037.1"/>
</dbReference>